<dbReference type="EMBL" id="CP066776">
    <property type="protein sequence ID" value="QQL45758.1"/>
    <property type="molecule type" value="Genomic_DNA"/>
</dbReference>
<organism evidence="1 2">
    <name type="scientific">Sulfuriroseicoccus oceanibius</name>
    <dbReference type="NCBI Taxonomy" id="2707525"/>
    <lineage>
        <taxon>Bacteria</taxon>
        <taxon>Pseudomonadati</taxon>
        <taxon>Verrucomicrobiota</taxon>
        <taxon>Verrucomicrobiia</taxon>
        <taxon>Verrucomicrobiales</taxon>
        <taxon>Verrucomicrobiaceae</taxon>
        <taxon>Sulfuriroseicoccus</taxon>
    </lineage>
</organism>
<sequence>MMRGKKVLVMLGILLVFGLVRWPVESALTRDLRAGGVLPEPLDVTMREQLSQNSYVAAFGGFRSVIASIRDLQAYVAWEDRDWGKVERDYEVITALQPRVGSYWETASWHMAYNAAGYYREDWDEEGVTDELRRERWQRYIDRGYEFLKDGMRYNPERWRLPMLAGMLFSDRFKKIDHEKAAHYFEMAAAREGCPEYIRRRVAYELSYVKSRRDDAYQLLQALYDESPQHHLPMLLGSLLDLQLELGVDPDRMVRLTEFGTTDEEIAQQLSDYRLYRKSMGGGVGHRMGQLIDALTASEAQTENRAE</sequence>
<name>A0A6B3L8P5_9BACT</name>
<dbReference type="KEGG" id="soa:G3M56_004000"/>
<evidence type="ECO:0000313" key="2">
    <source>
        <dbReference type="Proteomes" id="UP000475117"/>
    </source>
</evidence>
<reference evidence="1 2" key="1">
    <citation type="submission" date="2020-12" db="EMBL/GenBank/DDBJ databases">
        <title>Sulforoseuscoccus oceanibium gen. nov., sp. nov., a representative of the phylum Verrucomicrobia with special cytoplasmic membrane, and proposal of Sulforoseuscoccusaceae fam. nov.</title>
        <authorList>
            <person name="Xi F."/>
        </authorList>
    </citation>
    <scope>NUCLEOTIDE SEQUENCE [LARGE SCALE GENOMIC DNA]</scope>
    <source>
        <strain evidence="1 2">T37</strain>
    </source>
</reference>
<gene>
    <name evidence="1" type="ORF">G3M56_004000</name>
</gene>
<dbReference type="Proteomes" id="UP000475117">
    <property type="component" value="Chromosome"/>
</dbReference>
<dbReference type="AlphaFoldDB" id="A0A6B3L8P5"/>
<evidence type="ECO:0008006" key="3">
    <source>
        <dbReference type="Google" id="ProtNLM"/>
    </source>
</evidence>
<evidence type="ECO:0000313" key="1">
    <source>
        <dbReference type="EMBL" id="QQL45758.1"/>
    </source>
</evidence>
<proteinExistence type="predicted"/>
<keyword evidence="2" id="KW-1185">Reference proteome</keyword>
<dbReference type="RefSeq" id="WP_164365477.1">
    <property type="nucleotide sequence ID" value="NZ_CP066776.1"/>
</dbReference>
<accession>A0A6B3L8P5</accession>
<protein>
    <recommendedName>
        <fullName evidence="3">DUF4034 domain-containing protein</fullName>
    </recommendedName>
</protein>